<feature type="domain" description="Extradiol ring-cleavage dioxygenase class III enzyme subunit B" evidence="6">
    <location>
        <begin position="26"/>
        <end position="252"/>
    </location>
</feature>
<evidence type="ECO:0000256" key="3">
    <source>
        <dbReference type="ARBA" id="ARBA00022723"/>
    </source>
</evidence>
<proteinExistence type="inferred from homology"/>
<sequence>MISPMFICHGSPDLILQNNEYTRFLRKTGGKLRPKAIVIFTAHFEEEITTICFRDNAYDMIYDFYGFPKELYSVKYQAIGSKEIALKMKKLLDEAGIKSAFNKTRGIDHGTWSVLKLMFDKAPVPVIQVSINPYLRPEEQYEIGKAIRSLADEDILVIGSGATVHNLSEVEWNKNDPEPWAVEFDDWLIDKVEKKDLKALYSYRKLAPYAKRAVPREEHLAPLFVAMGSGSEQSKPKALCRIYEYGTLSYIFFQF</sequence>
<evidence type="ECO:0000256" key="5">
    <source>
        <dbReference type="ARBA" id="ARBA00023002"/>
    </source>
</evidence>
<dbReference type="PIRSF" id="PIRSF006157">
    <property type="entry name" value="Doxgns_DODA"/>
    <property type="match status" value="1"/>
</dbReference>
<evidence type="ECO:0000256" key="2">
    <source>
        <dbReference type="ARBA" id="ARBA00007581"/>
    </source>
</evidence>
<evidence type="ECO:0000259" key="6">
    <source>
        <dbReference type="Pfam" id="PF02900"/>
    </source>
</evidence>
<keyword evidence="4" id="KW-0862">Zinc</keyword>
<evidence type="ECO:0000313" key="7">
    <source>
        <dbReference type="EMBL" id="MFL0250959.1"/>
    </source>
</evidence>
<comment type="cofactor">
    <cofactor evidence="1">
        <name>Zn(2+)</name>
        <dbReference type="ChEBI" id="CHEBI:29105"/>
    </cofactor>
</comment>
<dbReference type="Proteomes" id="UP001623592">
    <property type="component" value="Unassembled WGS sequence"/>
</dbReference>
<keyword evidence="5 7" id="KW-0560">Oxidoreductase</keyword>
<keyword evidence="3" id="KW-0479">Metal-binding</keyword>
<dbReference type="InterPro" id="IPR014436">
    <property type="entry name" value="Extradiol_dOase_DODA"/>
</dbReference>
<evidence type="ECO:0000256" key="4">
    <source>
        <dbReference type="ARBA" id="ARBA00022833"/>
    </source>
</evidence>
<dbReference type="PANTHER" id="PTHR30096:SF0">
    <property type="entry name" value="4,5-DOPA DIOXYGENASE EXTRADIOL-LIKE PROTEIN"/>
    <property type="match status" value="1"/>
</dbReference>
<dbReference type="EMBL" id="JBJIAA010000008">
    <property type="protein sequence ID" value="MFL0250959.1"/>
    <property type="molecule type" value="Genomic_DNA"/>
</dbReference>
<keyword evidence="8" id="KW-1185">Reference proteome</keyword>
<accession>A0ABW8TEM3</accession>
<evidence type="ECO:0000313" key="8">
    <source>
        <dbReference type="Proteomes" id="UP001623592"/>
    </source>
</evidence>
<dbReference type="GO" id="GO:0051213">
    <property type="term" value="F:dioxygenase activity"/>
    <property type="evidence" value="ECO:0007669"/>
    <property type="project" value="UniProtKB-KW"/>
</dbReference>
<comment type="caution">
    <text evidence="7">The sequence shown here is derived from an EMBL/GenBank/DDBJ whole genome shotgun (WGS) entry which is preliminary data.</text>
</comment>
<dbReference type="PANTHER" id="PTHR30096">
    <property type="entry name" value="4,5-DOPA DIOXYGENASE EXTRADIOL-LIKE PROTEIN"/>
    <property type="match status" value="1"/>
</dbReference>
<name>A0ABW8TEM3_9CLOT</name>
<dbReference type="SUPFAM" id="SSF53213">
    <property type="entry name" value="LigB-like"/>
    <property type="match status" value="1"/>
</dbReference>
<protein>
    <submittedName>
        <fullName evidence="7">DODA-type extradiol aromatic ring-opening family dioxygenase</fullName>
        <ecNumber evidence="7">1.13.-.-</ecNumber>
    </submittedName>
</protein>
<keyword evidence="7" id="KW-0223">Dioxygenase</keyword>
<evidence type="ECO:0000256" key="1">
    <source>
        <dbReference type="ARBA" id="ARBA00001947"/>
    </source>
</evidence>
<reference evidence="7 8" key="1">
    <citation type="submission" date="2024-11" db="EMBL/GenBank/DDBJ databases">
        <authorList>
            <person name="Heng Y.C."/>
            <person name="Lim A.C.H."/>
            <person name="Lee J.K.Y."/>
            <person name="Kittelmann S."/>
        </authorList>
    </citation>
    <scope>NUCLEOTIDE SEQUENCE [LARGE SCALE GENOMIC DNA]</scope>
    <source>
        <strain evidence="7 8">WILCCON 0114</strain>
    </source>
</reference>
<dbReference type="Gene3D" id="3.40.830.10">
    <property type="entry name" value="LigB-like"/>
    <property type="match status" value="1"/>
</dbReference>
<dbReference type="CDD" id="cd07363">
    <property type="entry name" value="45_DOPA_Dioxygenase"/>
    <property type="match status" value="1"/>
</dbReference>
<dbReference type="InterPro" id="IPR004183">
    <property type="entry name" value="Xdiol_dOase_suB"/>
</dbReference>
<gene>
    <name evidence="7" type="ORF">ACJDT4_11045</name>
</gene>
<dbReference type="RefSeq" id="WP_406787617.1">
    <property type="nucleotide sequence ID" value="NZ_JBJIAA010000008.1"/>
</dbReference>
<dbReference type="EC" id="1.13.-.-" evidence="7"/>
<dbReference type="Pfam" id="PF02900">
    <property type="entry name" value="LigB"/>
    <property type="match status" value="1"/>
</dbReference>
<comment type="similarity">
    <text evidence="2">Belongs to the DODA-type extradiol aromatic ring-opening dioxygenase family.</text>
</comment>
<organism evidence="7 8">
    <name type="scientific">Clostridium neuense</name>
    <dbReference type="NCBI Taxonomy" id="1728934"/>
    <lineage>
        <taxon>Bacteria</taxon>
        <taxon>Bacillati</taxon>
        <taxon>Bacillota</taxon>
        <taxon>Clostridia</taxon>
        <taxon>Eubacteriales</taxon>
        <taxon>Clostridiaceae</taxon>
        <taxon>Clostridium</taxon>
    </lineage>
</organism>